<evidence type="ECO:0000313" key="3">
    <source>
        <dbReference type="Proteomes" id="UP000461010"/>
    </source>
</evidence>
<accession>A0ABQ6VRE4</accession>
<proteinExistence type="predicted"/>
<sequence length="255" mass="28864">MSKLKISIITVVWNNSETIKDAINSVLSQRYKNIEYIIVDGASTDGTIEIVESYGDKISKFISEKDKGIYDGINKGISLVKGDVIAFLHSDDIYASDNIIEDVVRIFAKDESLDGIYGDLIYTPKKDTSKVLRYWKSKDFDKSLLAQGWMPAHPTLFLKSDVYEKYGNFDLSFRIAGDYDFMLRVLSSGIKVKYLPKVLYKMRVGGESNKSLKNIIQKSKEDLKALKKNNIGGIGSLLIKNFSKIMQFVKKHKSD</sequence>
<dbReference type="PANTHER" id="PTHR22916:SF3">
    <property type="entry name" value="UDP-GLCNAC:BETAGAL BETA-1,3-N-ACETYLGLUCOSAMINYLTRANSFERASE-LIKE PROTEIN 1"/>
    <property type="match status" value="1"/>
</dbReference>
<feature type="domain" description="Glycosyltransferase 2-like" evidence="1">
    <location>
        <begin position="7"/>
        <end position="136"/>
    </location>
</feature>
<dbReference type="InterPro" id="IPR001173">
    <property type="entry name" value="Glyco_trans_2-like"/>
</dbReference>
<evidence type="ECO:0000259" key="1">
    <source>
        <dbReference type="Pfam" id="PF00535"/>
    </source>
</evidence>
<dbReference type="Proteomes" id="UP000461010">
    <property type="component" value="Unassembled WGS sequence"/>
</dbReference>
<dbReference type="PANTHER" id="PTHR22916">
    <property type="entry name" value="GLYCOSYLTRANSFERASE"/>
    <property type="match status" value="1"/>
</dbReference>
<dbReference type="InterPro" id="IPR029044">
    <property type="entry name" value="Nucleotide-diphossugar_trans"/>
</dbReference>
<protein>
    <submittedName>
        <fullName evidence="2">Glycosyltransferase</fullName>
    </submittedName>
</protein>
<dbReference type="Gene3D" id="3.90.550.10">
    <property type="entry name" value="Spore Coat Polysaccharide Biosynthesis Protein SpsA, Chain A"/>
    <property type="match status" value="1"/>
</dbReference>
<reference evidence="2 3" key="1">
    <citation type="submission" date="2019-10" db="EMBL/GenBank/DDBJ databases">
        <title>Poseidonibacter ostreae sp. nov., isolated from the gut of the Ostrea denselamellosa.</title>
        <authorList>
            <person name="Choi A."/>
        </authorList>
    </citation>
    <scope>NUCLEOTIDE SEQUENCE [LARGE SCALE GENOMIC DNA]</scope>
    <source>
        <strain evidence="2 3">SJOD-M-5</strain>
    </source>
</reference>
<dbReference type="CDD" id="cd06433">
    <property type="entry name" value="GT_2_WfgS_like"/>
    <property type="match status" value="1"/>
</dbReference>
<dbReference type="Pfam" id="PF00535">
    <property type="entry name" value="Glycos_transf_2"/>
    <property type="match status" value="1"/>
</dbReference>
<dbReference type="EMBL" id="WFKJ01000003">
    <property type="protein sequence ID" value="KAB7892675.1"/>
    <property type="molecule type" value="Genomic_DNA"/>
</dbReference>
<keyword evidence="3" id="KW-1185">Reference proteome</keyword>
<organism evidence="2 3">
    <name type="scientific">Poseidonibacter ostreae</name>
    <dbReference type="NCBI Taxonomy" id="2654171"/>
    <lineage>
        <taxon>Bacteria</taxon>
        <taxon>Pseudomonadati</taxon>
        <taxon>Campylobacterota</taxon>
        <taxon>Epsilonproteobacteria</taxon>
        <taxon>Campylobacterales</taxon>
        <taxon>Arcobacteraceae</taxon>
        <taxon>Poseidonibacter</taxon>
    </lineage>
</organism>
<evidence type="ECO:0000313" key="2">
    <source>
        <dbReference type="EMBL" id="KAB7892675.1"/>
    </source>
</evidence>
<gene>
    <name evidence="2" type="ORF">GBG18_02115</name>
</gene>
<comment type="caution">
    <text evidence="2">The sequence shown here is derived from an EMBL/GenBank/DDBJ whole genome shotgun (WGS) entry which is preliminary data.</text>
</comment>
<dbReference type="RefSeq" id="WP_152187948.1">
    <property type="nucleotide sequence ID" value="NZ_WFKJ01000003.1"/>
</dbReference>
<dbReference type="SUPFAM" id="SSF53448">
    <property type="entry name" value="Nucleotide-diphospho-sugar transferases"/>
    <property type="match status" value="1"/>
</dbReference>
<name>A0ABQ6VRE4_9BACT</name>